<dbReference type="AlphaFoldDB" id="A0A8S9J992"/>
<organism evidence="2 3">
    <name type="scientific">Brassica cretica</name>
    <name type="common">Mustard</name>
    <dbReference type="NCBI Taxonomy" id="69181"/>
    <lineage>
        <taxon>Eukaryota</taxon>
        <taxon>Viridiplantae</taxon>
        <taxon>Streptophyta</taxon>
        <taxon>Embryophyta</taxon>
        <taxon>Tracheophyta</taxon>
        <taxon>Spermatophyta</taxon>
        <taxon>Magnoliopsida</taxon>
        <taxon>eudicotyledons</taxon>
        <taxon>Gunneridae</taxon>
        <taxon>Pentapetalae</taxon>
        <taxon>rosids</taxon>
        <taxon>malvids</taxon>
        <taxon>Brassicales</taxon>
        <taxon>Brassicaceae</taxon>
        <taxon>Brassiceae</taxon>
        <taxon>Brassica</taxon>
    </lineage>
</organism>
<feature type="compositionally biased region" description="Polar residues" evidence="1">
    <location>
        <begin position="101"/>
        <end position="117"/>
    </location>
</feature>
<proteinExistence type="predicted"/>
<sequence>MSWGRGVFIGDSSQSASGWWQPVCRSAWLRTHARRHLVLHMAGCMSQPHAGRHTSSHMSGSMPGVHARRHASTHMSISMLRLHARRHLVLVDPPRVPHVSSHASASCTDTPRASLDTQIAEKLTPRSDHMH</sequence>
<evidence type="ECO:0000313" key="2">
    <source>
        <dbReference type="EMBL" id="KAF2578062.1"/>
    </source>
</evidence>
<dbReference type="EMBL" id="QGKW02001660">
    <property type="protein sequence ID" value="KAF2578062.1"/>
    <property type="molecule type" value="Genomic_DNA"/>
</dbReference>
<evidence type="ECO:0000313" key="3">
    <source>
        <dbReference type="Proteomes" id="UP000712281"/>
    </source>
</evidence>
<accession>A0A8S9J992</accession>
<feature type="region of interest" description="Disordered" evidence="1">
    <location>
        <begin position="99"/>
        <end position="131"/>
    </location>
</feature>
<comment type="caution">
    <text evidence="2">The sequence shown here is derived from an EMBL/GenBank/DDBJ whole genome shotgun (WGS) entry which is preliminary data.</text>
</comment>
<evidence type="ECO:0000256" key="1">
    <source>
        <dbReference type="SAM" id="MobiDB-lite"/>
    </source>
</evidence>
<dbReference type="Proteomes" id="UP000712281">
    <property type="component" value="Unassembled WGS sequence"/>
</dbReference>
<reference evidence="2" key="1">
    <citation type="submission" date="2019-12" db="EMBL/GenBank/DDBJ databases">
        <title>Genome sequencing and annotation of Brassica cretica.</title>
        <authorList>
            <person name="Studholme D.J."/>
            <person name="Sarris P.F."/>
        </authorList>
    </citation>
    <scope>NUCLEOTIDE SEQUENCE</scope>
    <source>
        <strain evidence="2">PFS-001/15</strain>
        <tissue evidence="2">Leaf</tissue>
    </source>
</reference>
<name>A0A8S9J992_BRACR</name>
<protein>
    <submittedName>
        <fullName evidence="2">Uncharacterized protein</fullName>
    </submittedName>
</protein>
<gene>
    <name evidence="2" type="ORF">F2Q68_00004812</name>
</gene>